<name>A0A9P6SXB4_9FUNG</name>
<comment type="caution">
    <text evidence="2">The sequence shown here is derived from an EMBL/GenBank/DDBJ whole genome shotgun (WGS) entry which is preliminary data.</text>
</comment>
<evidence type="ECO:0000313" key="2">
    <source>
        <dbReference type="EMBL" id="KAG0009713.1"/>
    </source>
</evidence>
<dbReference type="Proteomes" id="UP000703661">
    <property type="component" value="Unassembled WGS sequence"/>
</dbReference>
<keyword evidence="1" id="KW-0732">Signal</keyword>
<feature type="signal peptide" evidence="1">
    <location>
        <begin position="1"/>
        <end position="28"/>
    </location>
</feature>
<reference evidence="2" key="1">
    <citation type="journal article" date="2020" name="Fungal Divers.">
        <title>Resolving the Mortierellaceae phylogeny through synthesis of multi-gene phylogenetics and phylogenomics.</title>
        <authorList>
            <person name="Vandepol N."/>
            <person name="Liber J."/>
            <person name="Desiro A."/>
            <person name="Na H."/>
            <person name="Kennedy M."/>
            <person name="Barry K."/>
            <person name="Grigoriev I.V."/>
            <person name="Miller A.N."/>
            <person name="O'Donnell K."/>
            <person name="Stajich J.E."/>
            <person name="Bonito G."/>
        </authorList>
    </citation>
    <scope>NUCLEOTIDE SEQUENCE</scope>
    <source>
        <strain evidence="2">NRRL 2769</strain>
    </source>
</reference>
<dbReference type="OrthoDB" id="2443849at2759"/>
<accession>A0A9P6SXB4</accession>
<dbReference type="AlphaFoldDB" id="A0A9P6SXB4"/>
<sequence length="181" mass="18334">MARTTPFSVLLIASFAFTLTILASQAQAQNTTKAECEPLHELYKTWVSPCTNNGTSIPTSDADPAWTLCICKNGFYPLAVANEECANAGTGKTSQITTASLDALCVNATGYIPAASQTSSSDLAPALASATAIASAEATSGASTTANASTSAAGMVTPFSQNFMMAVASFAAMVLATAVAL</sequence>
<protein>
    <submittedName>
        <fullName evidence="2">Uncharacterized protein</fullName>
    </submittedName>
</protein>
<evidence type="ECO:0000256" key="1">
    <source>
        <dbReference type="SAM" id="SignalP"/>
    </source>
</evidence>
<gene>
    <name evidence="2" type="ORF">BGZ80_002135</name>
</gene>
<evidence type="ECO:0000313" key="3">
    <source>
        <dbReference type="Proteomes" id="UP000703661"/>
    </source>
</evidence>
<dbReference type="EMBL" id="JAAAID010001518">
    <property type="protein sequence ID" value="KAG0009713.1"/>
    <property type="molecule type" value="Genomic_DNA"/>
</dbReference>
<feature type="chain" id="PRO_5040227870" evidence="1">
    <location>
        <begin position="29"/>
        <end position="181"/>
    </location>
</feature>
<proteinExistence type="predicted"/>
<organism evidence="2 3">
    <name type="scientific">Entomortierella chlamydospora</name>
    <dbReference type="NCBI Taxonomy" id="101097"/>
    <lineage>
        <taxon>Eukaryota</taxon>
        <taxon>Fungi</taxon>
        <taxon>Fungi incertae sedis</taxon>
        <taxon>Mucoromycota</taxon>
        <taxon>Mortierellomycotina</taxon>
        <taxon>Mortierellomycetes</taxon>
        <taxon>Mortierellales</taxon>
        <taxon>Mortierellaceae</taxon>
        <taxon>Entomortierella</taxon>
    </lineage>
</organism>
<keyword evidence="3" id="KW-1185">Reference proteome</keyword>